<dbReference type="InterPro" id="IPR015095">
    <property type="entry name" value="AlkB_hom8_N"/>
</dbReference>
<evidence type="ECO:0000256" key="1">
    <source>
        <dbReference type="SAM" id="Phobius"/>
    </source>
</evidence>
<dbReference type="PROSITE" id="PS50878">
    <property type="entry name" value="RT_POL"/>
    <property type="match status" value="1"/>
</dbReference>
<reference evidence="3" key="2">
    <citation type="submission" date="2025-08" db="UniProtKB">
        <authorList>
            <consortium name="Ensembl"/>
        </authorList>
    </citation>
    <scope>IDENTIFICATION</scope>
</reference>
<dbReference type="Proteomes" id="UP000694395">
    <property type="component" value="Chromosome 13"/>
</dbReference>
<dbReference type="SUPFAM" id="SSF56219">
    <property type="entry name" value="DNase I-like"/>
    <property type="match status" value="1"/>
</dbReference>
<dbReference type="Pfam" id="PF00078">
    <property type="entry name" value="RVT_1"/>
    <property type="match status" value="1"/>
</dbReference>
<feature type="transmembrane region" description="Helical" evidence="1">
    <location>
        <begin position="399"/>
        <end position="419"/>
    </location>
</feature>
<evidence type="ECO:0000259" key="2">
    <source>
        <dbReference type="PROSITE" id="PS50878"/>
    </source>
</evidence>
<dbReference type="PANTHER" id="PTHR47510:SF3">
    <property type="entry name" value="ENDO_EXONUCLEASE_PHOSPHATASE DOMAIN-CONTAINING PROTEIN"/>
    <property type="match status" value="1"/>
</dbReference>
<dbReference type="CDD" id="cd01650">
    <property type="entry name" value="RT_nLTR_like"/>
    <property type="match status" value="1"/>
</dbReference>
<protein>
    <recommendedName>
        <fullName evidence="2">Reverse transcriptase domain-containing protein</fullName>
    </recommendedName>
</protein>
<dbReference type="PANTHER" id="PTHR47510">
    <property type="entry name" value="REVERSE TRANSCRIPTASE DOMAIN-CONTAINING PROTEIN"/>
    <property type="match status" value="1"/>
</dbReference>
<organism evidence="3 4">
    <name type="scientific">Oncorhynchus mykiss</name>
    <name type="common">Rainbow trout</name>
    <name type="synonym">Salmo gairdneri</name>
    <dbReference type="NCBI Taxonomy" id="8022"/>
    <lineage>
        <taxon>Eukaryota</taxon>
        <taxon>Metazoa</taxon>
        <taxon>Chordata</taxon>
        <taxon>Craniata</taxon>
        <taxon>Vertebrata</taxon>
        <taxon>Euteleostomi</taxon>
        <taxon>Actinopterygii</taxon>
        <taxon>Neopterygii</taxon>
        <taxon>Teleostei</taxon>
        <taxon>Protacanthopterygii</taxon>
        <taxon>Salmoniformes</taxon>
        <taxon>Salmonidae</taxon>
        <taxon>Salmoninae</taxon>
        <taxon>Oncorhynchus</taxon>
    </lineage>
</organism>
<feature type="transmembrane region" description="Helical" evidence="1">
    <location>
        <begin position="35"/>
        <end position="55"/>
    </location>
</feature>
<dbReference type="GO" id="GO:0016706">
    <property type="term" value="F:2-oxoglutarate-dependent dioxygenase activity"/>
    <property type="evidence" value="ECO:0007669"/>
    <property type="project" value="InterPro"/>
</dbReference>
<feature type="transmembrane region" description="Helical" evidence="1">
    <location>
        <begin position="62"/>
        <end position="83"/>
    </location>
</feature>
<dbReference type="InterPro" id="IPR036691">
    <property type="entry name" value="Endo/exonu/phosph_ase_sf"/>
</dbReference>
<dbReference type="Ensembl" id="ENSOMYT00000120903.1">
    <property type="protein sequence ID" value="ENSOMYP00000112674.1"/>
    <property type="gene ID" value="ENSOMYG00000069678.1"/>
</dbReference>
<feature type="domain" description="Reverse transcriptase" evidence="2">
    <location>
        <begin position="949"/>
        <end position="1215"/>
    </location>
</feature>
<dbReference type="InterPro" id="IPR000477">
    <property type="entry name" value="RT_dom"/>
</dbReference>
<evidence type="ECO:0000313" key="4">
    <source>
        <dbReference type="Proteomes" id="UP000694395"/>
    </source>
</evidence>
<feature type="transmembrane region" description="Helical" evidence="1">
    <location>
        <begin position="286"/>
        <end position="307"/>
    </location>
</feature>
<keyword evidence="1" id="KW-0812">Transmembrane</keyword>
<keyword evidence="1" id="KW-1133">Transmembrane helix</keyword>
<keyword evidence="1" id="KW-0472">Membrane</keyword>
<dbReference type="GO" id="GO:0008168">
    <property type="term" value="F:methyltransferase activity"/>
    <property type="evidence" value="ECO:0007669"/>
    <property type="project" value="InterPro"/>
</dbReference>
<dbReference type="Gene3D" id="3.60.10.10">
    <property type="entry name" value="Endonuclease/exonuclease/phosphatase"/>
    <property type="match status" value="1"/>
</dbReference>
<dbReference type="InterPro" id="IPR043502">
    <property type="entry name" value="DNA/RNA_pol_sf"/>
</dbReference>
<accession>A0A8K9UPG9</accession>
<dbReference type="Pfam" id="PF09004">
    <property type="entry name" value="ALKBH8_N"/>
    <property type="match status" value="1"/>
</dbReference>
<dbReference type="GeneTree" id="ENSGT01020000230367"/>
<feature type="transmembrane region" description="Helical" evidence="1">
    <location>
        <begin position="348"/>
        <end position="371"/>
    </location>
</feature>
<reference evidence="3" key="3">
    <citation type="submission" date="2025-09" db="UniProtKB">
        <authorList>
            <consortium name="Ensembl"/>
        </authorList>
    </citation>
    <scope>IDENTIFICATION</scope>
</reference>
<reference evidence="3" key="1">
    <citation type="submission" date="2020-07" db="EMBL/GenBank/DDBJ databases">
        <title>A long reads based de novo assembly of the rainbow trout Arlee double haploid line genome.</title>
        <authorList>
            <person name="Gao G."/>
            <person name="Palti Y."/>
        </authorList>
    </citation>
    <scope>NUCLEOTIDE SEQUENCE [LARGE SCALE GENOMIC DNA]</scope>
</reference>
<keyword evidence="4" id="KW-1185">Reference proteome</keyword>
<proteinExistence type="predicted"/>
<feature type="transmembrane region" description="Helical" evidence="1">
    <location>
        <begin position="259"/>
        <end position="279"/>
    </location>
</feature>
<feature type="transmembrane region" description="Helical" evidence="1">
    <location>
        <begin position="95"/>
        <end position="117"/>
    </location>
</feature>
<evidence type="ECO:0000313" key="3">
    <source>
        <dbReference type="Ensembl" id="ENSOMYP00000112674.1"/>
    </source>
</evidence>
<feature type="transmembrane region" description="Helical" evidence="1">
    <location>
        <begin position="313"/>
        <end position="341"/>
    </location>
</feature>
<dbReference type="SUPFAM" id="SSF56672">
    <property type="entry name" value="DNA/RNA polymerases"/>
    <property type="match status" value="1"/>
</dbReference>
<feature type="transmembrane region" description="Helical" evidence="1">
    <location>
        <begin position="129"/>
        <end position="149"/>
    </location>
</feature>
<sequence>MLSASLPLPLLLSLPCSQPPSLCHSFSLCHALSLSLSIQWVLLAWGTYCMFTLGFIGMGNILYVYIGFYWHGNILYVYIGFYWHGEHTVCLHWVLLAWGTYCMFTLGFIGMGTYCMFTLGFIGMGTYCMFTLGFIGMGTYCMFTLGFIGMGTYCMFTLGFIGMGTYCMFTLGFIGMGNILYVYIGFYWHGDILFVYIGFYWHGNILYVYIGFYWHGDILFVYIGFYWHGNILYVYIGFYWHGDILYVYIGFYWHGNILYVYIGFYWHGNILYVYIGFYWHGEHTVCLHWVLLAWGHTVCLHWVLLAWEHTVCLHWVLLAWGTYCMFTLGFIGMGTCCMFTLGFIGMGTYCMCTLGFIGMGNILYVYIGFYWHGEHTVLLPAPTEMAASLRVPRKLCSFLFFYVLFLTLVPQVILGFITYSREELLNIRSASTHHQYDQEYVFRDADPVFCLTNRTTEWILCSDPKKRLRKRGKRGGLLVRLRRRAQRAPLPSILLANVQSLDNKVDEIRARVAFQRDIRDCNVLCFTETWLTGETLSEAVLPTGFSTHRADRNKHLYGRKRGGGVCLMANVTWCDERNIQELKSFCSPDLEFLTIKCRPHYLPREFSSIIITAVYIPPQADTSMALNELYLTLCKLETIYPEAAFIVAGDFNKANLKTRLPKFYQHIDCATRGGKTLDHCYSNFRDAYKALPRPPFGKADHDSILLIPAYRQKLKQEAPTLRSVQRWSDQADSTLQDCFHHVDWEMFRIASDNNIDEYADSVCEFIRTCVEDVVPIATIKTFPNQKPWIDGSIRVKLKARTTAFNQGKVSGNMTEYKQCSYSLRKAIKQAKRQYRDKVESQFNGSDTRGMWQGLQSITDYRKKSSPVTDQDVLLPGRLNNFFARFEDNTVPLTRPATKTCGLSFTAAEVSKTFKRVNPRKAAGPDGIPSRALRACADQLAGVFTDIFNQSLYQSAVPTCFKRATIVPVPKKAKVTELNDYRPVALTSVIMKCFERLVKDHITSTLPDTLDPLQFAYRPNRSTDDAISTTLHTALTHLDKRNTYVRMLFIDYSSAFNTIVPSKLVIKLETLGLDPALCNWVLDFLTGRPQVVRVGNNISSPLILNTGAPQGCVLSPLLYSLFTHDCVATHASNSIIKFADDTTVVGLITNNDETAYREEVRALGVWCQENNLTLNVNKTKEMIVDFRKQQREHPPIHIDGTVVERVASFKFLGIHITDKLNWSTHTDSIVKKAQQRLFNLRRLKKFGLSPKALTNFYRCTIESILAGCITAWYGNCTALNRKALQRVVRSAQRITGGKLPALQDTYTTRCHRKAIKIIKDINHPSHCLFTPLSSRRRGQYRCIKAGTERLKNSFYLKAIRLLNSHH</sequence>
<name>A0A8K9UPG9_ONCMY</name>